<evidence type="ECO:0000313" key="2">
    <source>
        <dbReference type="Proteomes" id="UP000186922"/>
    </source>
</evidence>
<proteinExistence type="predicted"/>
<dbReference type="Proteomes" id="UP000186922">
    <property type="component" value="Unassembled WGS sequence"/>
</dbReference>
<protein>
    <submittedName>
        <fullName evidence="1">Uncharacterized protein</fullName>
    </submittedName>
</protein>
<dbReference type="AlphaFoldDB" id="A0A1D1V1F9"/>
<keyword evidence="2" id="KW-1185">Reference proteome</keyword>
<dbReference type="EMBL" id="BDGG01000003">
    <property type="protein sequence ID" value="GAU95676.1"/>
    <property type="molecule type" value="Genomic_DNA"/>
</dbReference>
<gene>
    <name evidence="1" type="primary">RvY_07259-1</name>
    <name evidence="1" type="synonym">RvY_07259.1</name>
    <name evidence="1" type="ORF">RvY_07259</name>
</gene>
<accession>A0A1D1V1F9</accession>
<name>A0A1D1V1F9_RAMVA</name>
<sequence length="62" mass="7128">MTIVNDTSYEFFQIEQLIMNILEVQGHFSVSLLEARIAQTDPSFNQTGDCLETTFELEERSP</sequence>
<evidence type="ECO:0000313" key="1">
    <source>
        <dbReference type="EMBL" id="GAU95676.1"/>
    </source>
</evidence>
<comment type="caution">
    <text evidence="1">The sequence shown here is derived from an EMBL/GenBank/DDBJ whole genome shotgun (WGS) entry which is preliminary data.</text>
</comment>
<organism evidence="1 2">
    <name type="scientific">Ramazzottius varieornatus</name>
    <name type="common">Water bear</name>
    <name type="synonym">Tardigrade</name>
    <dbReference type="NCBI Taxonomy" id="947166"/>
    <lineage>
        <taxon>Eukaryota</taxon>
        <taxon>Metazoa</taxon>
        <taxon>Ecdysozoa</taxon>
        <taxon>Tardigrada</taxon>
        <taxon>Eutardigrada</taxon>
        <taxon>Parachela</taxon>
        <taxon>Hypsibioidea</taxon>
        <taxon>Ramazzottiidae</taxon>
        <taxon>Ramazzottius</taxon>
    </lineage>
</organism>
<reference evidence="1 2" key="1">
    <citation type="journal article" date="2016" name="Nat. Commun.">
        <title>Extremotolerant tardigrade genome and improved radiotolerance of human cultured cells by tardigrade-unique protein.</title>
        <authorList>
            <person name="Hashimoto T."/>
            <person name="Horikawa D.D."/>
            <person name="Saito Y."/>
            <person name="Kuwahara H."/>
            <person name="Kozuka-Hata H."/>
            <person name="Shin-I T."/>
            <person name="Minakuchi Y."/>
            <person name="Ohishi K."/>
            <person name="Motoyama A."/>
            <person name="Aizu T."/>
            <person name="Enomoto A."/>
            <person name="Kondo K."/>
            <person name="Tanaka S."/>
            <person name="Hara Y."/>
            <person name="Koshikawa S."/>
            <person name="Sagara H."/>
            <person name="Miura T."/>
            <person name="Yokobori S."/>
            <person name="Miyagawa K."/>
            <person name="Suzuki Y."/>
            <person name="Kubo T."/>
            <person name="Oyama M."/>
            <person name="Kohara Y."/>
            <person name="Fujiyama A."/>
            <person name="Arakawa K."/>
            <person name="Katayama T."/>
            <person name="Toyoda A."/>
            <person name="Kunieda T."/>
        </authorList>
    </citation>
    <scope>NUCLEOTIDE SEQUENCE [LARGE SCALE GENOMIC DNA]</scope>
    <source>
        <strain evidence="1 2">YOKOZUNA-1</strain>
    </source>
</reference>